<dbReference type="CDD" id="cd04301">
    <property type="entry name" value="NAT_SF"/>
    <property type="match status" value="1"/>
</dbReference>
<protein>
    <submittedName>
        <fullName evidence="2">Acetyltransferase, GNAT family</fullName>
    </submittedName>
</protein>
<feature type="domain" description="N-acetyltransferase" evidence="1">
    <location>
        <begin position="9"/>
        <end position="153"/>
    </location>
</feature>
<dbReference type="Pfam" id="PF00583">
    <property type="entry name" value="Acetyltransf_1"/>
    <property type="match status" value="1"/>
</dbReference>
<dbReference type="OrthoDB" id="7356080at2"/>
<dbReference type="KEGG" id="bgp:BGL_2c22510"/>
<dbReference type="Gene3D" id="3.40.630.30">
    <property type="match status" value="1"/>
</dbReference>
<dbReference type="PROSITE" id="PS51186">
    <property type="entry name" value="GNAT"/>
    <property type="match status" value="1"/>
</dbReference>
<dbReference type="AlphaFoldDB" id="A0A0B6SAM9"/>
<keyword evidence="2" id="KW-0808">Transferase</keyword>
<dbReference type="HOGENOM" id="CLU_121819_0_0_4"/>
<evidence type="ECO:0000259" key="1">
    <source>
        <dbReference type="PROSITE" id="PS51186"/>
    </source>
</evidence>
<dbReference type="RefSeq" id="WP_042628613.1">
    <property type="nucleotide sequence ID" value="NZ_CP002581.1"/>
</dbReference>
<dbReference type="Proteomes" id="UP000031838">
    <property type="component" value="Chromosome 2"/>
</dbReference>
<evidence type="ECO:0000313" key="2">
    <source>
        <dbReference type="EMBL" id="AJK50310.1"/>
    </source>
</evidence>
<proteinExistence type="predicted"/>
<evidence type="ECO:0000313" key="3">
    <source>
        <dbReference type="Proteomes" id="UP000031838"/>
    </source>
</evidence>
<keyword evidence="3" id="KW-1185">Reference proteome</keyword>
<dbReference type="GO" id="GO:0016747">
    <property type="term" value="F:acyltransferase activity, transferring groups other than amino-acyl groups"/>
    <property type="evidence" value="ECO:0007669"/>
    <property type="project" value="InterPro"/>
</dbReference>
<reference evidence="3" key="1">
    <citation type="submission" date="2011-03" db="EMBL/GenBank/DDBJ databases">
        <authorList>
            <person name="Voget S."/>
            <person name="Streit W.R."/>
            <person name="Jaeger K.E."/>
            <person name="Daniel R."/>
        </authorList>
    </citation>
    <scope>NUCLEOTIDE SEQUENCE [LARGE SCALE GENOMIC DNA]</scope>
    <source>
        <strain evidence="3">PG1</strain>
    </source>
</reference>
<name>A0A0B6SAM9_BURPL</name>
<organism evidence="2 3">
    <name type="scientific">Burkholderia plantarii</name>
    <dbReference type="NCBI Taxonomy" id="41899"/>
    <lineage>
        <taxon>Bacteria</taxon>
        <taxon>Pseudomonadati</taxon>
        <taxon>Pseudomonadota</taxon>
        <taxon>Betaproteobacteria</taxon>
        <taxon>Burkholderiales</taxon>
        <taxon>Burkholderiaceae</taxon>
        <taxon>Burkholderia</taxon>
    </lineage>
</organism>
<sequence length="158" mass="17544">MANLDTENFLIRRIVPSDIGDYYDIRFSVTENRIHPHQIHLLQREVVLENINSSGGAICVDRHSGVAAGAMMILITSKPMISALFVRPEYQGLGIGKALLDRAIEMSRAAGVDVLTLVTDPGSRADTFYQRQGWTRGGLDEYGTQVIFTKRILDGHDD</sequence>
<dbReference type="InterPro" id="IPR000182">
    <property type="entry name" value="GNAT_dom"/>
</dbReference>
<dbReference type="EMBL" id="CP002581">
    <property type="protein sequence ID" value="AJK50310.1"/>
    <property type="molecule type" value="Genomic_DNA"/>
</dbReference>
<reference evidence="2 3" key="2">
    <citation type="journal article" date="2016" name="Appl. Microbiol. Biotechnol.">
        <title>Mutations improving production and secretion of extracellular lipase by Burkholderia glumae PG1.</title>
        <authorList>
            <person name="Knapp A."/>
            <person name="Voget S."/>
            <person name="Gao R."/>
            <person name="Zaburannyi N."/>
            <person name="Krysciak D."/>
            <person name="Breuer M."/>
            <person name="Hauer B."/>
            <person name="Streit W.R."/>
            <person name="Muller R."/>
            <person name="Daniel R."/>
            <person name="Jaeger K.E."/>
        </authorList>
    </citation>
    <scope>NUCLEOTIDE SEQUENCE [LARGE SCALE GENOMIC DNA]</scope>
    <source>
        <strain evidence="2 3">PG1</strain>
    </source>
</reference>
<gene>
    <name evidence="2" type="ORF">BGL_2c22510</name>
</gene>
<dbReference type="SUPFAM" id="SSF55729">
    <property type="entry name" value="Acyl-CoA N-acyltransferases (Nat)"/>
    <property type="match status" value="1"/>
</dbReference>
<accession>A0A0B6SAM9</accession>
<dbReference type="InterPro" id="IPR016181">
    <property type="entry name" value="Acyl_CoA_acyltransferase"/>
</dbReference>